<reference evidence="2" key="2">
    <citation type="submission" date="2023-04" db="EMBL/GenBank/DDBJ databases">
        <title>Genome dynamics across the evolutionary transition to endosymbiosis.</title>
        <authorList>
            <person name="Siozios S."/>
            <person name="Nadal-Jimenez P."/>
            <person name="Azagi T."/>
            <person name="Sprong H."/>
            <person name="Frost C.L."/>
            <person name="Parratt S.R."/>
            <person name="Taylor G."/>
            <person name="Brettell L."/>
            <person name="Lew K.C."/>
            <person name="Croft L."/>
            <person name="King K.C."/>
            <person name="Brockhurst M.A."/>
            <person name="Hypsa V."/>
            <person name="Novakova E."/>
            <person name="Darby A.C."/>
            <person name="Hurst G.D.D."/>
        </authorList>
    </citation>
    <scope>NUCLEOTIDE SEQUENCE</scope>
    <source>
        <strain evidence="3">ANv_CAN</strain>
        <strain evidence="2">APv</strain>
        <plasmid evidence="3">paNv_CAN15</plasmid>
        <plasmid evidence="2">paPv11</plasmid>
    </source>
</reference>
<dbReference type="GeneID" id="39751611"/>
<dbReference type="EMBL" id="CP123538">
    <property type="protein sequence ID" value="WGM09166.1"/>
    <property type="molecule type" value="Genomic_DNA"/>
</dbReference>
<keyword evidence="5" id="KW-1185">Reference proteome</keyword>
<dbReference type="EMBL" id="CP038626">
    <property type="protein sequence ID" value="QBY46979.1"/>
    <property type="molecule type" value="Genomic_DNA"/>
</dbReference>
<dbReference type="EMBL" id="CP123515">
    <property type="protein sequence ID" value="WGM04027.1"/>
    <property type="molecule type" value="Genomic_DNA"/>
</dbReference>
<gene>
    <name evidence="1" type="ORF">ArsFIN_55900</name>
    <name evidence="2" type="ORF">QE210_21570</name>
    <name evidence="3" type="ORF">QE258_27840</name>
</gene>
<dbReference type="KEGG" id="ans:ArsFIN_55900"/>
<geneLocation type="plasmid" evidence="2 6">
    <name>paPv11</name>
</geneLocation>
<geneLocation type="plasmid" evidence="1">
    <name>pArsFIN14</name>
</geneLocation>
<evidence type="ECO:0000313" key="4">
    <source>
        <dbReference type="Proteomes" id="UP000295134"/>
    </source>
</evidence>
<protein>
    <submittedName>
        <fullName evidence="1">Phage tail tube protein</fullName>
    </submittedName>
</protein>
<evidence type="ECO:0000313" key="1">
    <source>
        <dbReference type="EMBL" id="QBY46979.1"/>
    </source>
</evidence>
<dbReference type="Proteomes" id="UP000295134">
    <property type="component" value="Plasmid pArsFIN14"/>
</dbReference>
<dbReference type="Proteomes" id="UP001177592">
    <property type="component" value="Plasmid paNv_CAN15"/>
</dbReference>
<proteinExistence type="predicted"/>
<dbReference type="InterPro" id="IPR019596">
    <property type="entry name" value="Phage_Mu_GpM_tail_tub"/>
</dbReference>
<keyword evidence="1" id="KW-0614">Plasmid</keyword>
<sequence>MQMVAGTCYFKVDGEQLAVEGGIEVPLNTVVRESIIGSAGEVFFKETHRAPYVKVKAIFPKNFPINKITTNTSMTITAELANGTVYVLASASLVGEANHNTEDGTVELEFNGEEGFYQ</sequence>
<evidence type="ECO:0000313" key="2">
    <source>
        <dbReference type="EMBL" id="WGM04027.1"/>
    </source>
</evidence>
<organism evidence="1 4">
    <name type="scientific">Arsenophonus nasoniae</name>
    <name type="common">son-killer infecting Nasonia vitripennis</name>
    <dbReference type="NCBI Taxonomy" id="638"/>
    <lineage>
        <taxon>Bacteria</taxon>
        <taxon>Pseudomonadati</taxon>
        <taxon>Pseudomonadota</taxon>
        <taxon>Gammaproteobacteria</taxon>
        <taxon>Enterobacterales</taxon>
        <taxon>Morganellaceae</taxon>
        <taxon>Arsenophonus</taxon>
    </lineage>
</organism>
<dbReference type="Proteomes" id="UP001177595">
    <property type="component" value="Plasmid paPv11"/>
</dbReference>
<name>A0A4P7L2I2_9GAMM</name>
<dbReference type="Pfam" id="PF10618">
    <property type="entry name" value="Tail_tube"/>
    <property type="match status" value="1"/>
</dbReference>
<evidence type="ECO:0000313" key="5">
    <source>
        <dbReference type="Proteomes" id="UP001177592"/>
    </source>
</evidence>
<reference evidence="1 4" key="1">
    <citation type="submission" date="2019-03" db="EMBL/GenBank/DDBJ databases">
        <title>Long-read sequencing reveals hyperdense prophage content in a complex bacterial symbiont genome.</title>
        <authorList>
            <person name="Frost C.L."/>
            <person name="Siozios S."/>
            <person name="Nadal-Jimenez P."/>
            <person name="Brockhurst M.A."/>
            <person name="King K.C."/>
            <person name="Darby A.C."/>
            <person name="Hurst G.D.D."/>
        </authorList>
    </citation>
    <scope>NUCLEOTIDE SEQUENCE [LARGE SCALE GENOMIC DNA]</scope>
    <source>
        <strain evidence="1 4">FIN</strain>
        <plasmid evidence="4">parsfin14</plasmid>
        <plasmid evidence="1">pArsFIN14</plasmid>
    </source>
</reference>
<accession>A0A4P7L2I2</accession>
<dbReference type="AlphaFoldDB" id="A0A4P7L2I2"/>
<geneLocation type="plasmid" evidence="3 5">
    <name>paNv_CAN15</name>
</geneLocation>
<dbReference type="RefSeq" id="WP_026823587.1">
    <property type="nucleotide sequence ID" value="NZ_CP038626.1"/>
</dbReference>
<evidence type="ECO:0000313" key="3">
    <source>
        <dbReference type="EMBL" id="WGM09166.1"/>
    </source>
</evidence>
<geneLocation type="plasmid" evidence="4">
    <name>parsfin14</name>
</geneLocation>
<evidence type="ECO:0000313" key="6">
    <source>
        <dbReference type="Proteomes" id="UP001177595"/>
    </source>
</evidence>